<proteinExistence type="predicted"/>
<organism evidence="2 3">
    <name type="scientific">Pseudoxanthomonas taiwanensis J19</name>
    <dbReference type="NCBI Taxonomy" id="935569"/>
    <lineage>
        <taxon>Bacteria</taxon>
        <taxon>Pseudomonadati</taxon>
        <taxon>Pseudomonadota</taxon>
        <taxon>Gammaproteobacteria</taxon>
        <taxon>Lysobacterales</taxon>
        <taxon>Lysobacteraceae</taxon>
        <taxon>Pseudoxanthomonas</taxon>
    </lineage>
</organism>
<evidence type="ECO:0000313" key="3">
    <source>
        <dbReference type="Proteomes" id="UP000321583"/>
    </source>
</evidence>
<feature type="compositionally biased region" description="Basic and acidic residues" evidence="1">
    <location>
        <begin position="103"/>
        <end position="144"/>
    </location>
</feature>
<feature type="region of interest" description="Disordered" evidence="1">
    <location>
        <begin position="20"/>
        <end position="217"/>
    </location>
</feature>
<accession>A0A562D2Y9</accession>
<dbReference type="AlphaFoldDB" id="A0A562D2Y9"/>
<evidence type="ECO:0000313" key="2">
    <source>
        <dbReference type="EMBL" id="TWH03938.1"/>
    </source>
</evidence>
<keyword evidence="3" id="KW-1185">Reference proteome</keyword>
<name>A0A562D2Y9_9GAMM</name>
<feature type="compositionally biased region" description="Basic and acidic residues" evidence="1">
    <location>
        <begin position="164"/>
        <end position="173"/>
    </location>
</feature>
<protein>
    <submittedName>
        <fullName evidence="2">Uncharacterized protein</fullName>
    </submittedName>
</protein>
<sequence>MADEPSSGVAELKAVVLDLLHPGARPPRDAHAAPEQGPSPMAEHAKHDRPQPADTADTATSGKPAASGKPSGLPAASDRGRRDADAPARREGGNPGQVAGRAGGRDDASLNASDDRPEEYGTGADSRRTGPDADRGDWPPRDWDGTGDGGRQRTAGKEQGPGGYEDRSQELHDYGPGPKGSTGEAWRTYEHHRDGNPGADDQGAPRKDKPQGSGGKK</sequence>
<evidence type="ECO:0000256" key="1">
    <source>
        <dbReference type="SAM" id="MobiDB-lite"/>
    </source>
</evidence>
<gene>
    <name evidence="2" type="ORF">L613_007600000070</name>
</gene>
<dbReference type="Proteomes" id="UP000321583">
    <property type="component" value="Unassembled WGS sequence"/>
</dbReference>
<reference evidence="2 3" key="1">
    <citation type="submission" date="2019-07" db="EMBL/GenBank/DDBJ databases">
        <title>Genome sequencing of lignin-degrading bacterial isolates.</title>
        <authorList>
            <person name="Gladden J."/>
        </authorList>
    </citation>
    <scope>NUCLEOTIDE SEQUENCE [LARGE SCALE GENOMIC DNA]</scope>
    <source>
        <strain evidence="2 3">J19</strain>
    </source>
</reference>
<comment type="caution">
    <text evidence="2">The sequence shown here is derived from an EMBL/GenBank/DDBJ whole genome shotgun (WGS) entry which is preliminary data.</text>
</comment>
<dbReference type="EMBL" id="VLJS01000109">
    <property type="protein sequence ID" value="TWH03938.1"/>
    <property type="molecule type" value="Genomic_DNA"/>
</dbReference>
<dbReference type="RefSeq" id="WP_028915233.1">
    <property type="nucleotide sequence ID" value="NZ_VLJS01000109.1"/>
</dbReference>
<feature type="compositionally biased region" description="Basic and acidic residues" evidence="1">
    <location>
        <begin position="78"/>
        <end position="92"/>
    </location>
</feature>